<keyword evidence="1" id="KW-1133">Transmembrane helix</keyword>
<dbReference type="EMBL" id="MF768985">
    <property type="protein sequence ID" value="ATU83624.1"/>
    <property type="molecule type" value="Genomic_DNA"/>
</dbReference>
<organism evidence="2">
    <name type="scientific">White spot syndrome virus</name>
    <dbReference type="NCBI Taxonomy" id="342409"/>
    <lineage>
        <taxon>Viruses</taxon>
        <taxon>Viruses incertae sedis</taxon>
        <taxon>Naldaviricetes</taxon>
        <taxon>Nimaviridae</taxon>
        <taxon>Whispovirus</taxon>
    </lineage>
</organism>
<keyword evidence="1" id="KW-0472">Membrane</keyword>
<evidence type="ECO:0000256" key="1">
    <source>
        <dbReference type="SAM" id="Phobius"/>
    </source>
</evidence>
<sequence length="105" mass="11826">MSACSWKLCMTIAESLVAVSMMEIQLSHCMSVRIWRGLTGTNRFCAGEKFKSSGILLRLILSLVCFHGIGFCAFEAIKYDGILLYFFSVSEMFVFIRSFLPSSLM</sequence>
<dbReference type="Proteomes" id="UP000267516">
    <property type="component" value="Segment"/>
</dbReference>
<evidence type="ECO:0000313" key="2">
    <source>
        <dbReference type="EMBL" id="ATU83624.1"/>
    </source>
</evidence>
<name>A0A2D3I5H4_9VIRU</name>
<protein>
    <submittedName>
        <fullName evidence="2">ORF328</fullName>
    </submittedName>
</protein>
<feature type="transmembrane region" description="Helical" evidence="1">
    <location>
        <begin position="82"/>
        <end position="100"/>
    </location>
</feature>
<keyword evidence="1" id="KW-0812">Transmembrane</keyword>
<proteinExistence type="predicted"/>
<reference evidence="2" key="1">
    <citation type="journal article" date="2018" name="Aquaculture">
        <title>Complete genome sequence of a white spot syndrome virus associated with a disease incursion in Australia.</title>
        <authorList>
            <person name="Oakey J."/>
            <person name="Smith C.S."/>
        </authorList>
    </citation>
    <scope>NUCLEOTIDE SEQUENCE [LARGE SCALE GENOMIC DNA]</scope>
    <source>
        <strain evidence="2">WSSV-AU</strain>
    </source>
</reference>
<accession>A0A2D3I5H4</accession>
<feature type="transmembrane region" description="Helical" evidence="1">
    <location>
        <begin position="55"/>
        <end position="76"/>
    </location>
</feature>